<organism evidence="2">
    <name type="scientific">Fusarium oxysporum (strain Fo5176)</name>
    <name type="common">Fusarium vascular wilt</name>
    <dbReference type="NCBI Taxonomy" id="660025"/>
    <lineage>
        <taxon>Eukaryota</taxon>
        <taxon>Fungi</taxon>
        <taxon>Dikarya</taxon>
        <taxon>Ascomycota</taxon>
        <taxon>Pezizomycotina</taxon>
        <taxon>Sordariomycetes</taxon>
        <taxon>Hypocreomycetidae</taxon>
        <taxon>Hypocreales</taxon>
        <taxon>Nectriaceae</taxon>
        <taxon>Fusarium</taxon>
        <taxon>Fusarium oxysporum species complex</taxon>
    </lineage>
</organism>
<dbReference type="STRING" id="660025.F9FQW4"/>
<dbReference type="EMBL" id="AFQF01002515">
    <property type="protein sequence ID" value="EGU80653.1"/>
    <property type="molecule type" value="Genomic_DNA"/>
</dbReference>
<feature type="signal peptide" evidence="1">
    <location>
        <begin position="1"/>
        <end position="18"/>
    </location>
</feature>
<dbReference type="PANTHER" id="PTHR40636">
    <property type="entry name" value="CSBD-LIKE DOMAIN-CONTAINING PROTEIN"/>
    <property type="match status" value="1"/>
</dbReference>
<proteinExistence type="predicted"/>
<dbReference type="PaxDb" id="5507-FOXG_08317P0"/>
<accession>F9FQW4</accession>
<reference evidence="2" key="1">
    <citation type="journal article" date="2012" name="Mol. Plant Microbe Interact.">
        <title>A highly conserved effector in Fusarium oxysporum is required for full virulence on Arabidopsis.</title>
        <authorList>
            <person name="Thatcher L.F."/>
            <person name="Gardiner D.M."/>
            <person name="Kazan K."/>
            <person name="Manners J."/>
        </authorList>
    </citation>
    <scope>NUCLEOTIDE SEQUENCE [LARGE SCALE GENOMIC DNA]</scope>
    <source>
        <strain evidence="2">Fo5176</strain>
    </source>
</reference>
<keyword evidence="1" id="KW-0732">Signal</keyword>
<evidence type="ECO:0000313" key="2">
    <source>
        <dbReference type="EMBL" id="EGU80653.1"/>
    </source>
</evidence>
<sequence>MAIVGTCLLVMLFCPITSLMRDTSACVSNTGMRNYVSRDVILESYSSAIYKISSLKTNLKTQAPHYQNYIQHHHPPTIIMNNNKNNNPAGNVGETVGGGLNFLTSTVGNTVGGLGRTVGNVTGAATRGLGDTVTSATGDAGRPLGDGIGNLGTGVQGGLDSISKGVENAGQWKKQ</sequence>
<feature type="chain" id="PRO_5003383525" evidence="1">
    <location>
        <begin position="19"/>
        <end position="175"/>
    </location>
</feature>
<dbReference type="PANTHER" id="PTHR40636:SF1">
    <property type="entry name" value="CSBD-LIKE DOMAIN-CONTAINING PROTEIN"/>
    <property type="match status" value="1"/>
</dbReference>
<comment type="caution">
    <text evidence="2">The sequence shown here is derived from an EMBL/GenBank/DDBJ whole genome shotgun (WGS) entry which is preliminary data.</text>
</comment>
<gene>
    <name evidence="2" type="ORF">FOXB_08794</name>
</gene>
<protein>
    <submittedName>
        <fullName evidence="2">Uncharacterized protein</fullName>
    </submittedName>
</protein>
<evidence type="ECO:0000256" key="1">
    <source>
        <dbReference type="SAM" id="SignalP"/>
    </source>
</evidence>
<dbReference type="OrthoDB" id="2565331at2759"/>
<name>F9FQW4_FUSOF</name>
<dbReference type="AlphaFoldDB" id="F9FQW4"/>